<dbReference type="EMBL" id="BAAAVM010000077">
    <property type="protein sequence ID" value="GAA3154275.1"/>
    <property type="molecule type" value="Genomic_DNA"/>
</dbReference>
<reference evidence="3" key="1">
    <citation type="journal article" date="2019" name="Int. J. Syst. Evol. Microbiol.">
        <title>The Global Catalogue of Microorganisms (GCM) 10K type strain sequencing project: providing services to taxonomists for standard genome sequencing and annotation.</title>
        <authorList>
            <consortium name="The Broad Institute Genomics Platform"/>
            <consortium name="The Broad Institute Genome Sequencing Center for Infectious Disease"/>
            <person name="Wu L."/>
            <person name="Ma J."/>
        </authorList>
    </citation>
    <scope>NUCLEOTIDE SEQUENCE [LARGE SCALE GENOMIC DNA]</scope>
    <source>
        <strain evidence="3">JCM 11574</strain>
    </source>
</reference>
<evidence type="ECO:0000313" key="2">
    <source>
        <dbReference type="EMBL" id="GAA3154275.1"/>
    </source>
</evidence>
<keyword evidence="3" id="KW-1185">Reference proteome</keyword>
<protein>
    <submittedName>
        <fullName evidence="2">Uncharacterized protein</fullName>
    </submittedName>
</protein>
<evidence type="ECO:0000256" key="1">
    <source>
        <dbReference type="SAM" id="MobiDB-lite"/>
    </source>
</evidence>
<name>A0ABP6NQQ3_9ACTN</name>
<feature type="compositionally biased region" description="Low complexity" evidence="1">
    <location>
        <begin position="57"/>
        <end position="83"/>
    </location>
</feature>
<feature type="compositionally biased region" description="Low complexity" evidence="1">
    <location>
        <begin position="40"/>
        <end position="50"/>
    </location>
</feature>
<evidence type="ECO:0000313" key="3">
    <source>
        <dbReference type="Proteomes" id="UP001500893"/>
    </source>
</evidence>
<dbReference type="Proteomes" id="UP001500893">
    <property type="component" value="Unassembled WGS sequence"/>
</dbReference>
<sequence>MHRTVCGFEAPRPDRGTAADGQSTRPGRCEAGQGARGRRAGPSGRTGPRGLPHSRDSPSSSTSGLGVAAAPPRAGASSPVSPRLAAGDVPVCRSLSGAVHPRTRGLPAGHREPPTRRRPPARPEAAGVGQVTYDLVRTLSRAYRTPGYRCVEPLYPLAPRTARLCSLTCPP</sequence>
<organism evidence="2 3">
    <name type="scientific">Streptomyces rameus</name>
    <dbReference type="NCBI Taxonomy" id="68261"/>
    <lineage>
        <taxon>Bacteria</taxon>
        <taxon>Bacillati</taxon>
        <taxon>Actinomycetota</taxon>
        <taxon>Actinomycetes</taxon>
        <taxon>Kitasatosporales</taxon>
        <taxon>Streptomycetaceae</taxon>
        <taxon>Streptomyces</taxon>
    </lineage>
</organism>
<comment type="caution">
    <text evidence="2">The sequence shown here is derived from an EMBL/GenBank/DDBJ whole genome shotgun (WGS) entry which is preliminary data.</text>
</comment>
<gene>
    <name evidence="2" type="ORF">GCM10010521_47550</name>
</gene>
<feature type="region of interest" description="Disordered" evidence="1">
    <location>
        <begin position="1"/>
        <end position="127"/>
    </location>
</feature>
<accession>A0ABP6NQQ3</accession>
<proteinExistence type="predicted"/>